<proteinExistence type="predicted"/>
<protein>
    <submittedName>
        <fullName evidence="2">Uncharacterized protein</fullName>
    </submittedName>
</protein>
<organism evidence="2 3">
    <name type="scientific">Flemingia macrophylla</name>
    <dbReference type="NCBI Taxonomy" id="520843"/>
    <lineage>
        <taxon>Eukaryota</taxon>
        <taxon>Viridiplantae</taxon>
        <taxon>Streptophyta</taxon>
        <taxon>Embryophyta</taxon>
        <taxon>Tracheophyta</taxon>
        <taxon>Spermatophyta</taxon>
        <taxon>Magnoliopsida</taxon>
        <taxon>eudicotyledons</taxon>
        <taxon>Gunneridae</taxon>
        <taxon>Pentapetalae</taxon>
        <taxon>rosids</taxon>
        <taxon>fabids</taxon>
        <taxon>Fabales</taxon>
        <taxon>Fabaceae</taxon>
        <taxon>Papilionoideae</taxon>
        <taxon>50 kb inversion clade</taxon>
        <taxon>NPAAA clade</taxon>
        <taxon>indigoferoid/millettioid clade</taxon>
        <taxon>Phaseoleae</taxon>
        <taxon>Flemingia</taxon>
    </lineage>
</organism>
<evidence type="ECO:0000313" key="3">
    <source>
        <dbReference type="Proteomes" id="UP001603857"/>
    </source>
</evidence>
<dbReference type="EMBL" id="JBGMDY010000001">
    <property type="protein sequence ID" value="KAL2346438.1"/>
    <property type="molecule type" value="Genomic_DNA"/>
</dbReference>
<evidence type="ECO:0000313" key="2">
    <source>
        <dbReference type="EMBL" id="KAL2346438.1"/>
    </source>
</evidence>
<feature type="compositionally biased region" description="Basic and acidic residues" evidence="1">
    <location>
        <begin position="244"/>
        <end position="253"/>
    </location>
</feature>
<feature type="compositionally biased region" description="Acidic residues" evidence="1">
    <location>
        <begin position="226"/>
        <end position="241"/>
    </location>
</feature>
<dbReference type="Proteomes" id="UP001603857">
    <property type="component" value="Unassembled WGS sequence"/>
</dbReference>
<evidence type="ECO:0000256" key="1">
    <source>
        <dbReference type="SAM" id="MobiDB-lite"/>
    </source>
</evidence>
<feature type="compositionally biased region" description="Basic and acidic residues" evidence="1">
    <location>
        <begin position="206"/>
        <end position="225"/>
    </location>
</feature>
<feature type="compositionally biased region" description="Acidic residues" evidence="1">
    <location>
        <begin position="165"/>
        <end position="175"/>
    </location>
</feature>
<keyword evidence="3" id="KW-1185">Reference proteome</keyword>
<feature type="compositionally biased region" description="Gly residues" evidence="1">
    <location>
        <begin position="181"/>
        <end position="198"/>
    </location>
</feature>
<comment type="caution">
    <text evidence="2">The sequence shown here is derived from an EMBL/GenBank/DDBJ whole genome shotgun (WGS) entry which is preliminary data.</text>
</comment>
<sequence>MLPAAFIGKIADLINMGFGFGFMNDELSLGVRDLDNSTSLITTKASSTALLLRASPPPRLTSFAPHLLRATPPSRLTSSARHLVRAFARHLLRTTPPSRLTSSARHLSHETSARNLCAPHLRHTSARNLCARHLRHTSASLLSFVRAEKPLRLLLLRVSTRDNVDDGEENVDVEQEQPQGEGEGGGDGVNVQLDGGGSSSSNPTLDEFHLDKLVFDDDLSEHSSEENVDGDDENDDEDLGVGDDIIRGLDMDI</sequence>
<dbReference type="AlphaFoldDB" id="A0ABD1NE92"/>
<accession>A0ABD1NE92</accession>
<reference evidence="2 3" key="1">
    <citation type="submission" date="2024-08" db="EMBL/GenBank/DDBJ databases">
        <title>Insights into the chromosomal genome structure of Flemingia macrophylla.</title>
        <authorList>
            <person name="Ding Y."/>
            <person name="Zhao Y."/>
            <person name="Bi W."/>
            <person name="Wu M."/>
            <person name="Zhao G."/>
            <person name="Gong Y."/>
            <person name="Li W."/>
            <person name="Zhang P."/>
        </authorList>
    </citation>
    <scope>NUCLEOTIDE SEQUENCE [LARGE SCALE GENOMIC DNA]</scope>
    <source>
        <strain evidence="2">DYQJB</strain>
        <tissue evidence="2">Leaf</tissue>
    </source>
</reference>
<gene>
    <name evidence="2" type="ORF">Fmac_000438</name>
</gene>
<feature type="region of interest" description="Disordered" evidence="1">
    <location>
        <begin position="165"/>
        <end position="253"/>
    </location>
</feature>
<name>A0ABD1NE92_9FABA</name>